<keyword evidence="7 9" id="KW-1133">Transmembrane helix</keyword>
<evidence type="ECO:0000256" key="4">
    <source>
        <dbReference type="ARBA" id="ARBA00022475"/>
    </source>
</evidence>
<evidence type="ECO:0000256" key="8">
    <source>
        <dbReference type="ARBA" id="ARBA00023136"/>
    </source>
</evidence>
<evidence type="ECO:0000313" key="10">
    <source>
        <dbReference type="EMBL" id="RIY40370.1"/>
    </source>
</evidence>
<dbReference type="InterPro" id="IPR004685">
    <property type="entry name" value="Brnchd-chn_aa_trnsp_Livcs"/>
</dbReference>
<dbReference type="GO" id="GO:0015820">
    <property type="term" value="P:L-leucine transport"/>
    <property type="evidence" value="ECO:0007669"/>
    <property type="project" value="TreeGrafter"/>
</dbReference>
<feature type="transmembrane region" description="Helical" evidence="9">
    <location>
        <begin position="117"/>
        <end position="136"/>
    </location>
</feature>
<feature type="transmembrane region" description="Helical" evidence="9">
    <location>
        <begin position="343"/>
        <end position="363"/>
    </location>
</feature>
<evidence type="ECO:0000256" key="5">
    <source>
        <dbReference type="ARBA" id="ARBA00022692"/>
    </source>
</evidence>
<dbReference type="GO" id="GO:0015818">
    <property type="term" value="P:isoleucine transport"/>
    <property type="evidence" value="ECO:0007669"/>
    <property type="project" value="TreeGrafter"/>
</dbReference>
<organism evidence="10 11">
    <name type="scientific">Neopusillimonas maritima</name>
    <dbReference type="NCBI Taxonomy" id="2026239"/>
    <lineage>
        <taxon>Bacteria</taxon>
        <taxon>Pseudomonadati</taxon>
        <taxon>Pseudomonadota</taxon>
        <taxon>Betaproteobacteria</taxon>
        <taxon>Burkholderiales</taxon>
        <taxon>Alcaligenaceae</taxon>
        <taxon>Neopusillimonas</taxon>
    </lineage>
</organism>
<keyword evidence="3 9" id="KW-0813">Transport</keyword>
<feature type="transmembrane region" description="Helical" evidence="9">
    <location>
        <begin position="148"/>
        <end position="169"/>
    </location>
</feature>
<evidence type="ECO:0000256" key="3">
    <source>
        <dbReference type="ARBA" id="ARBA00022448"/>
    </source>
</evidence>
<dbReference type="GO" id="GO:0005304">
    <property type="term" value="F:L-valine transmembrane transporter activity"/>
    <property type="evidence" value="ECO:0007669"/>
    <property type="project" value="TreeGrafter"/>
</dbReference>
<dbReference type="PANTHER" id="PTHR30588:SF0">
    <property type="entry name" value="BRANCHED-CHAIN AMINO ACID PERMEASE BRNQ"/>
    <property type="match status" value="1"/>
</dbReference>
<evidence type="ECO:0000313" key="11">
    <source>
        <dbReference type="Proteomes" id="UP000266206"/>
    </source>
</evidence>
<proteinExistence type="inferred from homology"/>
<evidence type="ECO:0000256" key="7">
    <source>
        <dbReference type="ARBA" id="ARBA00022989"/>
    </source>
</evidence>
<feature type="transmembrane region" description="Helical" evidence="9">
    <location>
        <begin position="189"/>
        <end position="211"/>
    </location>
</feature>
<evidence type="ECO:0000256" key="1">
    <source>
        <dbReference type="ARBA" id="ARBA00004651"/>
    </source>
</evidence>
<feature type="transmembrane region" description="Helical" evidence="9">
    <location>
        <begin position="7"/>
        <end position="27"/>
    </location>
</feature>
<comment type="subcellular location">
    <subcellularLocation>
        <location evidence="9">Cell inner membrane</location>
        <topology evidence="9">Multi-pass membrane protein</topology>
    </subcellularLocation>
    <subcellularLocation>
        <location evidence="1">Cell membrane</location>
        <topology evidence="1">Multi-pass membrane protein</topology>
    </subcellularLocation>
</comment>
<reference evidence="10 11" key="1">
    <citation type="submission" date="2017-08" db="EMBL/GenBank/DDBJ databases">
        <title>Pusillimonas indicus sp. nov., a member of the family Alcaligenaceae isolated from surface seawater.</title>
        <authorList>
            <person name="Li J."/>
        </authorList>
    </citation>
    <scope>NUCLEOTIDE SEQUENCE [LARGE SCALE GENOMIC DNA]</scope>
    <source>
        <strain evidence="10 11">L52-1-41</strain>
    </source>
</reference>
<feature type="transmembrane region" description="Helical" evidence="9">
    <location>
        <begin position="74"/>
        <end position="97"/>
    </location>
</feature>
<keyword evidence="4" id="KW-1003">Cell membrane</keyword>
<dbReference type="EMBL" id="NQYH01000009">
    <property type="protein sequence ID" value="RIY40370.1"/>
    <property type="molecule type" value="Genomic_DNA"/>
</dbReference>
<dbReference type="OrthoDB" id="9783920at2"/>
<dbReference type="GO" id="GO:0015190">
    <property type="term" value="F:L-leucine transmembrane transporter activity"/>
    <property type="evidence" value="ECO:0007669"/>
    <property type="project" value="TreeGrafter"/>
</dbReference>
<evidence type="ECO:0000256" key="6">
    <source>
        <dbReference type="ARBA" id="ARBA00022970"/>
    </source>
</evidence>
<evidence type="ECO:0000256" key="9">
    <source>
        <dbReference type="RuleBase" id="RU362122"/>
    </source>
</evidence>
<sequence length="434" mass="45737">MKLKLADLIALGFMTFALFLGAGNIIFPPVVGQESGEQFWWAATGFLLTGVGLPLAAIVALVRSGGDLFTVTQPIGRVAGTVFGVLIYLTIGPLFAIPRTTTVSFEVGVAYFLGDGQAALFIYSIIYFALVILIALYPGRLIDTVGKYMTPVLVAALLILGGYAVFVPADAVGLGNELYRDAPLSRGFLQGYLTMDGLAGLVFGIVIVNAIRDRKIDNPALQTRYALIAAVIAATGLALVYLSLVYLGATSNSVAPEADTGAVILAEYMQYSFGVGGHVLLAVVITLACLTTAIGLTTACGEYFSRLLPLSYRTIVITFGVFSLVVANQGLERLISFSVPVLVGLYPVAMTLVVLSLLSPFWVSAKRVFIPTMALAAVMGVADGLEAAGLGFLTPGWLALLPGASVDLAWLLPVLCMMVVAAALDRFWPKAPIH</sequence>
<name>A0A3A1YU20_9BURK</name>
<dbReference type="AlphaFoldDB" id="A0A3A1YU20"/>
<comment type="similarity">
    <text evidence="2 9">Belongs to the branched chain amino acid transporter family.</text>
</comment>
<feature type="transmembrane region" description="Helical" evidence="9">
    <location>
        <begin position="310"/>
        <end position="331"/>
    </location>
</feature>
<protein>
    <recommendedName>
        <fullName evidence="9">Branched-chain amino acid transport system carrier protein</fullName>
    </recommendedName>
</protein>
<dbReference type="PANTHER" id="PTHR30588">
    <property type="entry name" value="BRANCHED-CHAIN AMINO ACID TRANSPORT SYSTEM 2 CARRIER PROTEIN"/>
    <property type="match status" value="1"/>
</dbReference>
<comment type="function">
    <text evidence="9">Component of the transport system for branched-chain amino acids.</text>
</comment>
<dbReference type="Pfam" id="PF05525">
    <property type="entry name" value="Branch_AA_trans"/>
    <property type="match status" value="1"/>
</dbReference>
<feature type="transmembrane region" description="Helical" evidence="9">
    <location>
        <begin position="375"/>
        <end position="398"/>
    </location>
</feature>
<dbReference type="NCBIfam" id="TIGR00796">
    <property type="entry name" value="livcs"/>
    <property type="match status" value="1"/>
</dbReference>
<accession>A0A3A1YU20</accession>
<dbReference type="GO" id="GO:0015188">
    <property type="term" value="F:L-isoleucine transmembrane transporter activity"/>
    <property type="evidence" value="ECO:0007669"/>
    <property type="project" value="TreeGrafter"/>
</dbReference>
<dbReference type="GO" id="GO:0005886">
    <property type="term" value="C:plasma membrane"/>
    <property type="evidence" value="ECO:0007669"/>
    <property type="project" value="UniProtKB-SubCell"/>
</dbReference>
<comment type="caution">
    <text evidence="10">The sequence shown here is derived from an EMBL/GenBank/DDBJ whole genome shotgun (WGS) entry which is preliminary data.</text>
</comment>
<feature type="transmembrane region" description="Helical" evidence="9">
    <location>
        <begin position="410"/>
        <end position="428"/>
    </location>
</feature>
<evidence type="ECO:0000256" key="2">
    <source>
        <dbReference type="ARBA" id="ARBA00008540"/>
    </source>
</evidence>
<keyword evidence="8 9" id="KW-0472">Membrane</keyword>
<dbReference type="RefSeq" id="WP_119516457.1">
    <property type="nucleotide sequence ID" value="NZ_NQYH01000009.1"/>
</dbReference>
<keyword evidence="6 9" id="KW-0029">Amino-acid transport</keyword>
<feature type="transmembrane region" description="Helical" evidence="9">
    <location>
        <begin position="223"/>
        <end position="247"/>
    </location>
</feature>
<feature type="transmembrane region" description="Helical" evidence="9">
    <location>
        <begin position="39"/>
        <end position="62"/>
    </location>
</feature>
<dbReference type="Proteomes" id="UP000266206">
    <property type="component" value="Unassembled WGS sequence"/>
</dbReference>
<gene>
    <name evidence="10" type="primary">brnQ</name>
    <name evidence="10" type="ORF">CJP73_10920</name>
</gene>
<keyword evidence="5 9" id="KW-0812">Transmembrane</keyword>
<feature type="transmembrane region" description="Helical" evidence="9">
    <location>
        <begin position="275"/>
        <end position="298"/>
    </location>
</feature>